<keyword evidence="4" id="KW-0010">Activator</keyword>
<dbReference type="GO" id="GO:0032993">
    <property type="term" value="C:protein-DNA complex"/>
    <property type="evidence" value="ECO:0007669"/>
    <property type="project" value="TreeGrafter"/>
</dbReference>
<dbReference type="PROSITE" id="PS50931">
    <property type="entry name" value="HTH_LYSR"/>
    <property type="match status" value="1"/>
</dbReference>
<dbReference type="SUPFAM" id="SSF46785">
    <property type="entry name" value="Winged helix' DNA-binding domain"/>
    <property type="match status" value="1"/>
</dbReference>
<sequence length="306" mass="34034">MDFTQRMLEQFVVLAAEKHFGRAAERLSMSQPPLSQAIQRLERGLGVALLDRTIRGVRLTPAGTAFARDAQQMLDLHAAATERARRIAAGLEGELRVGFINSLSYRYLPRLLGWIAEEMPGLWLHLRQESSITLADLVRNRILDLAFIRASPSDSDGLAIHHVVTERLIAALPHRHRLADRDSIRLRDLAEDTFVDANPEALPGLSEQLRLACREAGFIPRTRGDADDLLGLISYVASGSCVCLVPEQLAHQTLPTVRFVPLRDGSRYLETRIAAIHRTDAADAAVRRIIDLIDRRSPRDPATAGR</sequence>
<dbReference type="GO" id="GO:0003700">
    <property type="term" value="F:DNA-binding transcription factor activity"/>
    <property type="evidence" value="ECO:0007669"/>
    <property type="project" value="InterPro"/>
</dbReference>
<dbReference type="Gene3D" id="3.40.190.10">
    <property type="entry name" value="Periplasmic binding protein-like II"/>
    <property type="match status" value="2"/>
</dbReference>
<dbReference type="InterPro" id="IPR000847">
    <property type="entry name" value="LysR_HTH_N"/>
</dbReference>
<accession>A0A6G9ZAZ6</accession>
<dbReference type="Pfam" id="PF00126">
    <property type="entry name" value="HTH_1"/>
    <property type="match status" value="1"/>
</dbReference>
<dbReference type="InterPro" id="IPR036390">
    <property type="entry name" value="WH_DNA-bd_sf"/>
</dbReference>
<proteinExistence type="inferred from homology"/>
<evidence type="ECO:0000259" key="6">
    <source>
        <dbReference type="PROSITE" id="PS50931"/>
    </source>
</evidence>
<organism evidence="7 8">
    <name type="scientific">Nocardia terpenica</name>
    <dbReference type="NCBI Taxonomy" id="455432"/>
    <lineage>
        <taxon>Bacteria</taxon>
        <taxon>Bacillati</taxon>
        <taxon>Actinomycetota</taxon>
        <taxon>Actinomycetes</taxon>
        <taxon>Mycobacteriales</taxon>
        <taxon>Nocardiaceae</taxon>
        <taxon>Nocardia</taxon>
    </lineage>
</organism>
<protein>
    <submittedName>
        <fullName evidence="7">LysR family transcriptional regulator</fullName>
    </submittedName>
</protein>
<dbReference type="Proteomes" id="UP000500953">
    <property type="component" value="Chromosome"/>
</dbReference>
<dbReference type="Gene3D" id="1.10.10.10">
    <property type="entry name" value="Winged helix-like DNA-binding domain superfamily/Winged helix DNA-binding domain"/>
    <property type="match status" value="1"/>
</dbReference>
<evidence type="ECO:0000256" key="1">
    <source>
        <dbReference type="ARBA" id="ARBA00009437"/>
    </source>
</evidence>
<name>A0A6G9ZAZ6_9NOCA</name>
<dbReference type="AlphaFoldDB" id="A0A6G9ZAZ6"/>
<evidence type="ECO:0000256" key="4">
    <source>
        <dbReference type="ARBA" id="ARBA00023159"/>
    </source>
</evidence>
<dbReference type="PANTHER" id="PTHR30346:SF0">
    <property type="entry name" value="HCA OPERON TRANSCRIPTIONAL ACTIVATOR HCAR"/>
    <property type="match status" value="1"/>
</dbReference>
<dbReference type="PANTHER" id="PTHR30346">
    <property type="entry name" value="TRANSCRIPTIONAL DUAL REGULATOR HCAR-RELATED"/>
    <property type="match status" value="1"/>
</dbReference>
<dbReference type="FunFam" id="1.10.10.10:FF:000001">
    <property type="entry name" value="LysR family transcriptional regulator"/>
    <property type="match status" value="1"/>
</dbReference>
<comment type="similarity">
    <text evidence="1">Belongs to the LysR transcriptional regulatory family.</text>
</comment>
<dbReference type="InterPro" id="IPR005119">
    <property type="entry name" value="LysR_subst-bd"/>
</dbReference>
<dbReference type="SUPFAM" id="SSF53850">
    <property type="entry name" value="Periplasmic binding protein-like II"/>
    <property type="match status" value="1"/>
</dbReference>
<feature type="domain" description="HTH lysR-type" evidence="6">
    <location>
        <begin position="1"/>
        <end position="60"/>
    </location>
</feature>
<dbReference type="PRINTS" id="PR00039">
    <property type="entry name" value="HTHLYSR"/>
</dbReference>
<gene>
    <name evidence="7" type="ORF">F6W96_34135</name>
</gene>
<keyword evidence="3" id="KW-0238">DNA-binding</keyword>
<dbReference type="Pfam" id="PF03466">
    <property type="entry name" value="LysR_substrate"/>
    <property type="match status" value="1"/>
</dbReference>
<evidence type="ECO:0000313" key="8">
    <source>
        <dbReference type="Proteomes" id="UP000500953"/>
    </source>
</evidence>
<dbReference type="RefSeq" id="WP_167490046.1">
    <property type="nucleotide sequence ID" value="NZ_CP046173.1"/>
</dbReference>
<dbReference type="InterPro" id="IPR036388">
    <property type="entry name" value="WH-like_DNA-bd_sf"/>
</dbReference>
<evidence type="ECO:0000256" key="5">
    <source>
        <dbReference type="ARBA" id="ARBA00023163"/>
    </source>
</evidence>
<dbReference type="EMBL" id="CP046173">
    <property type="protein sequence ID" value="QIS22634.1"/>
    <property type="molecule type" value="Genomic_DNA"/>
</dbReference>
<dbReference type="CDD" id="cd08414">
    <property type="entry name" value="PBP2_LTTR_aromatics_like"/>
    <property type="match status" value="1"/>
</dbReference>
<keyword evidence="2" id="KW-0805">Transcription regulation</keyword>
<evidence type="ECO:0000256" key="3">
    <source>
        <dbReference type="ARBA" id="ARBA00023125"/>
    </source>
</evidence>
<keyword evidence="5" id="KW-0804">Transcription</keyword>
<dbReference type="GO" id="GO:0003677">
    <property type="term" value="F:DNA binding"/>
    <property type="evidence" value="ECO:0007669"/>
    <property type="project" value="UniProtKB-KW"/>
</dbReference>
<reference evidence="7 8" key="1">
    <citation type="journal article" date="2019" name="ACS Chem. Biol.">
        <title>Identification and Mobilization of a Cryptic Antibiotic Biosynthesis Gene Locus from a Human-Pathogenic Nocardia Isolate.</title>
        <authorList>
            <person name="Herisse M."/>
            <person name="Ishida K."/>
            <person name="Porter J.L."/>
            <person name="Howden B."/>
            <person name="Hertweck C."/>
            <person name="Stinear T.P."/>
            <person name="Pidot S.J."/>
        </authorList>
    </citation>
    <scope>NUCLEOTIDE SEQUENCE [LARGE SCALE GENOMIC DNA]</scope>
    <source>
        <strain evidence="7 8">AUSMDU00012715</strain>
    </source>
</reference>
<evidence type="ECO:0000256" key="2">
    <source>
        <dbReference type="ARBA" id="ARBA00023015"/>
    </source>
</evidence>
<evidence type="ECO:0000313" key="7">
    <source>
        <dbReference type="EMBL" id="QIS22634.1"/>
    </source>
</evidence>